<reference evidence="1 2" key="1">
    <citation type="submission" date="2017-04" db="EMBL/GenBank/DDBJ databases">
        <authorList>
            <person name="Afonso C.L."/>
            <person name="Miller P.J."/>
            <person name="Scott M.A."/>
            <person name="Spackman E."/>
            <person name="Goraichik I."/>
            <person name="Dimitrov K.M."/>
            <person name="Suarez D.L."/>
            <person name="Swayne D.E."/>
        </authorList>
    </citation>
    <scope>NUCLEOTIDE SEQUENCE [LARGE SCALE GENOMIC DNA]</scope>
    <source>
        <strain evidence="1 2">DSM 5090</strain>
    </source>
</reference>
<sequence>MKTMAIWQVKLDTREADQHRKWLKRRGFISANYFSSNGFSINKMRQLAMDGKLHAVQCTYGSSVRWYYLESQAELARIKGELS</sequence>
<evidence type="ECO:0000313" key="1">
    <source>
        <dbReference type="EMBL" id="SMC31543.1"/>
    </source>
</evidence>
<name>A0A1W1Y5X3_9FIRM</name>
<dbReference type="EMBL" id="FWXI01000001">
    <property type="protein sequence ID" value="SMC31543.1"/>
    <property type="molecule type" value="Genomic_DNA"/>
</dbReference>
<accession>A0A1W1Y5X3</accession>
<evidence type="ECO:0000313" key="2">
    <source>
        <dbReference type="Proteomes" id="UP000192738"/>
    </source>
</evidence>
<organism evidence="1 2">
    <name type="scientific">Sporomusa malonica</name>
    <dbReference type="NCBI Taxonomy" id="112901"/>
    <lineage>
        <taxon>Bacteria</taxon>
        <taxon>Bacillati</taxon>
        <taxon>Bacillota</taxon>
        <taxon>Negativicutes</taxon>
        <taxon>Selenomonadales</taxon>
        <taxon>Sporomusaceae</taxon>
        <taxon>Sporomusa</taxon>
    </lineage>
</organism>
<keyword evidence="2" id="KW-1185">Reference proteome</keyword>
<protein>
    <submittedName>
        <fullName evidence="1">Uncharacterized protein</fullName>
    </submittedName>
</protein>
<gene>
    <name evidence="1" type="ORF">SAMN04488500_10115</name>
</gene>
<dbReference type="Proteomes" id="UP000192738">
    <property type="component" value="Unassembled WGS sequence"/>
</dbReference>
<dbReference type="AlphaFoldDB" id="A0A1W1Y5X3"/>
<proteinExistence type="predicted"/>